<feature type="compositionally biased region" description="Basic residues" evidence="1">
    <location>
        <begin position="66"/>
        <end position="76"/>
    </location>
</feature>
<protein>
    <submittedName>
        <fullName evidence="2">Uncharacterized protein</fullName>
    </submittedName>
</protein>
<feature type="compositionally biased region" description="Gly residues" evidence="1">
    <location>
        <begin position="116"/>
        <end position="127"/>
    </location>
</feature>
<sequence>EAPARHPRPHLVRRRLRRAGTDREGRHRRSGEHRGRLGRVALGGGDQGGDRQARPPRGPRGCGGRARIRRPPRPARARSGDPGPPPPPPRPVRPDARGAGAPRGPHAGHGRPTAGGLLGGGAACRRL</sequence>
<evidence type="ECO:0000313" key="2">
    <source>
        <dbReference type="EMBL" id="CAA9221772.1"/>
    </source>
</evidence>
<reference evidence="2" key="1">
    <citation type="submission" date="2020-02" db="EMBL/GenBank/DDBJ databases">
        <authorList>
            <person name="Meier V. D."/>
        </authorList>
    </citation>
    <scope>NUCLEOTIDE SEQUENCE</scope>
    <source>
        <strain evidence="2">AVDCRST_MAG54</strain>
    </source>
</reference>
<organism evidence="2">
    <name type="scientific">uncultured Actinomycetospora sp</name>
    <dbReference type="NCBI Taxonomy" id="1135996"/>
    <lineage>
        <taxon>Bacteria</taxon>
        <taxon>Bacillati</taxon>
        <taxon>Actinomycetota</taxon>
        <taxon>Actinomycetes</taxon>
        <taxon>Pseudonocardiales</taxon>
        <taxon>Pseudonocardiaceae</taxon>
        <taxon>Actinomycetospora</taxon>
        <taxon>environmental samples</taxon>
    </lineage>
</organism>
<feature type="compositionally biased region" description="Pro residues" evidence="1">
    <location>
        <begin position="82"/>
        <end position="91"/>
    </location>
</feature>
<accession>A0A6J4HGL7</accession>
<name>A0A6J4HGL7_9PSEU</name>
<feature type="non-terminal residue" evidence="2">
    <location>
        <position position="127"/>
    </location>
</feature>
<feature type="compositionally biased region" description="Low complexity" evidence="1">
    <location>
        <begin position="97"/>
        <end position="115"/>
    </location>
</feature>
<feature type="non-terminal residue" evidence="2">
    <location>
        <position position="1"/>
    </location>
</feature>
<feature type="compositionally biased region" description="Basic residues" evidence="1">
    <location>
        <begin position="1"/>
        <end position="18"/>
    </location>
</feature>
<dbReference type="AlphaFoldDB" id="A0A6J4HGL7"/>
<evidence type="ECO:0000256" key="1">
    <source>
        <dbReference type="SAM" id="MobiDB-lite"/>
    </source>
</evidence>
<gene>
    <name evidence="2" type="ORF">AVDCRST_MAG54-596</name>
</gene>
<proteinExistence type="predicted"/>
<feature type="region of interest" description="Disordered" evidence="1">
    <location>
        <begin position="1"/>
        <end position="127"/>
    </location>
</feature>
<dbReference type="EMBL" id="CADCTH010000083">
    <property type="protein sequence ID" value="CAA9221772.1"/>
    <property type="molecule type" value="Genomic_DNA"/>
</dbReference>